<dbReference type="InterPro" id="IPR011033">
    <property type="entry name" value="PRC_barrel-like_sf"/>
</dbReference>
<dbReference type="InterPro" id="IPR038209">
    <property type="entry name" value="CKK_dom_sf"/>
</dbReference>
<gene>
    <name evidence="6" type="ORF">OVA965_LOCUS16966</name>
    <name evidence="7" type="ORF">TMI583_LOCUS16977</name>
</gene>
<evidence type="ECO:0000259" key="4">
    <source>
        <dbReference type="PROSITE" id="PS50021"/>
    </source>
</evidence>
<feature type="region of interest" description="Disordered" evidence="3">
    <location>
        <begin position="693"/>
        <end position="713"/>
    </location>
</feature>
<dbReference type="PANTHER" id="PTHR21595">
    <property type="entry name" value="PATRONIN"/>
    <property type="match status" value="1"/>
</dbReference>
<reference evidence="6" key="1">
    <citation type="submission" date="2021-02" db="EMBL/GenBank/DDBJ databases">
        <authorList>
            <person name="Nowell W R."/>
        </authorList>
    </citation>
    <scope>NUCLEOTIDE SEQUENCE</scope>
</reference>
<dbReference type="InterPro" id="IPR001715">
    <property type="entry name" value="CH_dom"/>
</dbReference>
<dbReference type="GO" id="GO:0005516">
    <property type="term" value="F:calmodulin binding"/>
    <property type="evidence" value="ECO:0007669"/>
    <property type="project" value="InterPro"/>
</dbReference>
<dbReference type="GO" id="GO:0036449">
    <property type="term" value="C:microtubule minus-end"/>
    <property type="evidence" value="ECO:0007669"/>
    <property type="project" value="TreeGrafter"/>
</dbReference>
<dbReference type="InterPro" id="IPR014797">
    <property type="entry name" value="CKK_CAMSAP"/>
</dbReference>
<evidence type="ECO:0000313" key="6">
    <source>
        <dbReference type="EMBL" id="CAF1051557.1"/>
    </source>
</evidence>
<evidence type="ECO:0000256" key="1">
    <source>
        <dbReference type="PROSITE-ProRule" id="PRU00841"/>
    </source>
</evidence>
<accession>A0A8S2DWI2</accession>
<feature type="domain" description="CKK" evidence="5">
    <location>
        <begin position="1074"/>
        <end position="1210"/>
    </location>
</feature>
<keyword evidence="1" id="KW-0493">Microtubule</keyword>
<comment type="domain">
    <text evidence="1">The CKK domain binds microtubules.</text>
</comment>
<dbReference type="PROSITE" id="PS51508">
    <property type="entry name" value="CKK"/>
    <property type="match status" value="1"/>
</dbReference>
<evidence type="ECO:0000313" key="7">
    <source>
        <dbReference type="EMBL" id="CAF3818300.1"/>
    </source>
</evidence>
<dbReference type="SMART" id="SM01051">
    <property type="entry name" value="CAMSAP_CKK"/>
    <property type="match status" value="1"/>
</dbReference>
<dbReference type="InterPro" id="IPR032940">
    <property type="entry name" value="CAMSAP"/>
</dbReference>
<dbReference type="EMBL" id="CAJOBA010008024">
    <property type="protein sequence ID" value="CAF3818300.1"/>
    <property type="molecule type" value="Genomic_DNA"/>
</dbReference>
<organism evidence="6 8">
    <name type="scientific">Didymodactylos carnosus</name>
    <dbReference type="NCBI Taxonomy" id="1234261"/>
    <lineage>
        <taxon>Eukaryota</taxon>
        <taxon>Metazoa</taxon>
        <taxon>Spiralia</taxon>
        <taxon>Gnathifera</taxon>
        <taxon>Rotifera</taxon>
        <taxon>Eurotatoria</taxon>
        <taxon>Bdelloidea</taxon>
        <taxon>Philodinida</taxon>
        <taxon>Philodinidae</taxon>
        <taxon>Didymodactylos</taxon>
    </lineage>
</organism>
<dbReference type="GO" id="GO:0051011">
    <property type="term" value="F:microtubule minus-end binding"/>
    <property type="evidence" value="ECO:0007669"/>
    <property type="project" value="TreeGrafter"/>
</dbReference>
<sequence>YLFVSIWMAKNEYGFILNKNNNKNNLSMKLFDQEEHVNSSYDLTSDDDETRDGEDDYDQDAEKLTSSVRWLLNKAYNNSIPDYLPKKQFFVFETDDNNEQQRFLNPDIALVLLSGDLYCRAYTNICRMTSVDVEEDEDDKNLTLNDVLDILNQFQHPLTSCISYDSLKQDEPLCASAHLSMIDTLMWFYSTRVLKQSIIMKRLERLNQSPSLKQQSSITHDIESLLIIWMNGICEYVAKSFVFKRIPPIINLNSDIQDGKCLGILLGFYDKKFSYELLNMSEYLSPVNIYENIKYLKIFLNHKKSGLFSFHIKPFISNYASLHPNIIAFLIELFYIYEYSVYTTDSEQHNNLVENFQKKILKMKNNTQRVDHDEKYDEIDDEDNMLRSTYSIDGDENENFDYNHYNEEKQVQLSTTKSFNPPVITPTEIVLQTMTNHDNNLRQSSASSIPVSSEKLPIKSSMKSSLKNSIIPSSFNHDDDIIVRTPKKTSFATTTWQKQAAIQIPKTNDNNFNNDENERINKEFLSIKMQLEMKKKSIERDKQRLEISRDEKRQTIGHEAFKQLLQQKRKNDLQSFLPKEEQHQTQKHKKTSFEAPANMNNSYIDQKQSDDKTTTRKLKKSSTTMVETRPRTDEVPLSTIVDLSKPMTPDDFLATLELLKKKYIETTTTTAMVDEKKGDELKNKLKYVGETTPTIKHRSVSPPTSSDHDDLSSYSELQNYDKSIEKLTSNISELQKVITTLSIKQEQLQSQVSTSVDTKESKPIVANNTISRKPTFSVTKQKQPSTTTASSSINNKGTFTRRSSNSSVPREPIPFVLSPPLVVDHHQQQQEEQQPIPTALVLEIIDSTTESTAIEMEKKRELMLNKQLERQKQFEMKRLKREEENARRDFEKRMKDEDELKKRNEREQRREEIYRQYLMKKDNKQNGGMDYDDNGDKYNTMIKTRQKGSNRVTEKRPSGPIITPGFGGGTDVEDGSSTIVHDDLNNDDLSFVKLAELRSTHTPPKSMSSFYTLPPLSSANNSNLRTIPRNSGRSHQPSSTAATAVVAAAAAATPIPTSLTSVPSSNELSFVEPKYPLAKPLSGKSNKQTIINSLSQVILAGRVNTKIREQVCDDIEKCDTAKHFIILFRDQRLQYRGIYTYQAEQTNKIERLIGNGPREITNNMIETYYKYNNGSKQFSHVPIKSFSVQCDAVSIQNQFWVKKSTAQLPTSTSAGIGAGGATATTNNDSKVS</sequence>
<feature type="coiled-coil region" evidence="2">
    <location>
        <begin position="528"/>
        <end position="555"/>
    </location>
</feature>
<dbReference type="GO" id="GO:0030507">
    <property type="term" value="F:spectrin binding"/>
    <property type="evidence" value="ECO:0007669"/>
    <property type="project" value="InterPro"/>
</dbReference>
<dbReference type="AlphaFoldDB" id="A0A8S2DWI2"/>
<feature type="region of interest" description="Disordered" evidence="3">
    <location>
        <begin position="39"/>
        <end position="59"/>
    </location>
</feature>
<dbReference type="Pfam" id="PF17095">
    <property type="entry name" value="CAMSAP_CC1"/>
    <property type="match status" value="1"/>
</dbReference>
<dbReference type="Gene3D" id="3.10.20.360">
    <property type="entry name" value="CKK domain"/>
    <property type="match status" value="1"/>
</dbReference>
<proteinExistence type="inferred from homology"/>
<feature type="region of interest" description="Disordered" evidence="3">
    <location>
        <begin position="578"/>
        <end position="630"/>
    </location>
</feature>
<evidence type="ECO:0000259" key="5">
    <source>
        <dbReference type="PROSITE" id="PS51508"/>
    </source>
</evidence>
<dbReference type="Pfam" id="PF08683">
    <property type="entry name" value="CAMSAP_CKK"/>
    <property type="match status" value="1"/>
</dbReference>
<feature type="non-terminal residue" evidence="6">
    <location>
        <position position="1"/>
    </location>
</feature>
<dbReference type="Proteomes" id="UP000677228">
    <property type="component" value="Unassembled WGS sequence"/>
</dbReference>
<dbReference type="Proteomes" id="UP000682733">
    <property type="component" value="Unassembled WGS sequence"/>
</dbReference>
<evidence type="ECO:0000313" key="8">
    <source>
        <dbReference type="Proteomes" id="UP000677228"/>
    </source>
</evidence>
<protein>
    <submittedName>
        <fullName evidence="6">Uncharacterized protein</fullName>
    </submittedName>
</protein>
<evidence type="ECO:0000256" key="3">
    <source>
        <dbReference type="SAM" id="MobiDB-lite"/>
    </source>
</evidence>
<dbReference type="SUPFAM" id="SSF50346">
    <property type="entry name" value="PRC-barrel domain"/>
    <property type="match status" value="1"/>
</dbReference>
<feature type="region of interest" description="Disordered" evidence="3">
    <location>
        <begin position="881"/>
        <end position="907"/>
    </location>
</feature>
<dbReference type="GO" id="GO:0031122">
    <property type="term" value="P:cytoplasmic microtubule organization"/>
    <property type="evidence" value="ECO:0007669"/>
    <property type="project" value="TreeGrafter"/>
</dbReference>
<dbReference type="PROSITE" id="PS50021">
    <property type="entry name" value="CH"/>
    <property type="match status" value="1"/>
</dbReference>
<evidence type="ECO:0000256" key="2">
    <source>
        <dbReference type="SAM" id="Coils"/>
    </source>
</evidence>
<dbReference type="GO" id="GO:0007026">
    <property type="term" value="P:negative regulation of microtubule depolymerization"/>
    <property type="evidence" value="ECO:0007669"/>
    <property type="project" value="TreeGrafter"/>
</dbReference>
<comment type="caution">
    <text evidence="6">The sequence shown here is derived from an EMBL/GenBank/DDBJ whole genome shotgun (WGS) entry which is preliminary data.</text>
</comment>
<feature type="region of interest" description="Disordered" evidence="3">
    <location>
        <begin position="775"/>
        <end position="810"/>
    </location>
</feature>
<comment type="similarity">
    <text evidence="1">Belongs to the CAMSAP1 family.</text>
</comment>
<dbReference type="EMBL" id="CAJNOK010008011">
    <property type="protein sequence ID" value="CAF1051557.1"/>
    <property type="molecule type" value="Genomic_DNA"/>
</dbReference>
<dbReference type="InterPro" id="IPR031372">
    <property type="entry name" value="CAMSAP_CC1"/>
</dbReference>
<dbReference type="InterPro" id="IPR058042">
    <property type="entry name" value="CAMSAP_N"/>
</dbReference>
<feature type="domain" description="Calponin-homology (CH)" evidence="4">
    <location>
        <begin position="220"/>
        <end position="338"/>
    </location>
</feature>
<feature type="compositionally biased region" description="Acidic residues" evidence="3">
    <location>
        <begin position="44"/>
        <end position="59"/>
    </location>
</feature>
<feature type="coiled-coil region" evidence="2">
    <location>
        <begin position="717"/>
        <end position="751"/>
    </location>
</feature>
<keyword evidence="2" id="KW-0175">Coiled coil</keyword>
<dbReference type="PANTHER" id="PTHR21595:SF0">
    <property type="entry name" value="PATRONIN"/>
    <property type="match status" value="1"/>
</dbReference>
<name>A0A8S2DWI2_9BILA</name>
<dbReference type="Pfam" id="PF25532">
    <property type="entry name" value="CH_CAMSAP2_N"/>
    <property type="match status" value="1"/>
</dbReference>
<dbReference type="GO" id="GO:0031175">
    <property type="term" value="P:neuron projection development"/>
    <property type="evidence" value="ECO:0007669"/>
    <property type="project" value="InterPro"/>
</dbReference>
<feature type="compositionally biased region" description="Polar residues" evidence="3">
    <location>
        <begin position="775"/>
        <end position="808"/>
    </location>
</feature>
<feature type="region of interest" description="Disordered" evidence="3">
    <location>
        <begin position="945"/>
        <end position="969"/>
    </location>
</feature>